<dbReference type="SUPFAM" id="SSF53383">
    <property type="entry name" value="PLP-dependent transferases"/>
    <property type="match status" value="1"/>
</dbReference>
<dbReference type="OrthoDB" id="9774495at2"/>
<evidence type="ECO:0000256" key="4">
    <source>
        <dbReference type="ARBA" id="ARBA00023239"/>
    </source>
</evidence>
<dbReference type="PANTHER" id="PTHR48097">
    <property type="entry name" value="L-THREONINE ALDOLASE-RELATED"/>
    <property type="match status" value="1"/>
</dbReference>
<dbReference type="GO" id="GO:0006567">
    <property type="term" value="P:L-threonine catabolic process"/>
    <property type="evidence" value="ECO:0007669"/>
    <property type="project" value="TreeGrafter"/>
</dbReference>
<dbReference type="GO" id="GO:0008483">
    <property type="term" value="F:transaminase activity"/>
    <property type="evidence" value="ECO:0007669"/>
    <property type="project" value="InterPro"/>
</dbReference>
<dbReference type="InterPro" id="IPR015424">
    <property type="entry name" value="PyrdxlP-dep_Trfase"/>
</dbReference>
<gene>
    <name evidence="5" type="ORF">AF332_17415</name>
</gene>
<dbReference type="Proteomes" id="UP000037109">
    <property type="component" value="Unassembled WGS sequence"/>
</dbReference>
<comment type="similarity">
    <text evidence="2">Belongs to the threonine aldolase family.</text>
</comment>
<evidence type="ECO:0000256" key="3">
    <source>
        <dbReference type="ARBA" id="ARBA00022898"/>
    </source>
</evidence>
<dbReference type="FunFam" id="3.90.1150.10:FF:000041">
    <property type="entry name" value="Low-specificity L-threonine aldolase"/>
    <property type="match status" value="1"/>
</dbReference>
<evidence type="ECO:0000313" key="6">
    <source>
        <dbReference type="Proteomes" id="UP000037109"/>
    </source>
</evidence>
<organism evidence="5 6">
    <name type="scientific">Sporosarcina globispora</name>
    <name type="common">Bacillus globisporus</name>
    <dbReference type="NCBI Taxonomy" id="1459"/>
    <lineage>
        <taxon>Bacteria</taxon>
        <taxon>Bacillati</taxon>
        <taxon>Bacillota</taxon>
        <taxon>Bacilli</taxon>
        <taxon>Bacillales</taxon>
        <taxon>Caryophanaceae</taxon>
        <taxon>Sporosarcina</taxon>
    </lineage>
</organism>
<dbReference type="Gene3D" id="3.90.1150.10">
    <property type="entry name" value="Aspartate Aminotransferase, domain 1"/>
    <property type="match status" value="1"/>
</dbReference>
<comment type="cofactor">
    <cofactor evidence="1">
        <name>pyridoxal 5'-phosphate</name>
        <dbReference type="ChEBI" id="CHEBI:597326"/>
    </cofactor>
</comment>
<keyword evidence="6" id="KW-1185">Reference proteome</keyword>
<sequence length="99" mass="11182">MHMRERLTEDHESAQYLAQQLSQIKGIEIANQVDTNIIVADVKNLNTTSEEFVEILKTEGVLSGTFGPSYVRFVTHYDVTKEQIEEAIDAIQKTANQAK</sequence>
<dbReference type="GO" id="GO:0030170">
    <property type="term" value="F:pyridoxal phosphate binding"/>
    <property type="evidence" value="ECO:0007669"/>
    <property type="project" value="InterPro"/>
</dbReference>
<accession>A0A0M0GG02</accession>
<dbReference type="InterPro" id="IPR005814">
    <property type="entry name" value="Aminotrans_3"/>
</dbReference>
<dbReference type="GO" id="GO:0008732">
    <property type="term" value="F:L-allo-threonine aldolase activity"/>
    <property type="evidence" value="ECO:0007669"/>
    <property type="project" value="TreeGrafter"/>
</dbReference>
<dbReference type="EMBL" id="LGUF01000007">
    <property type="protein sequence ID" value="KON88412.1"/>
    <property type="molecule type" value="Genomic_DNA"/>
</dbReference>
<dbReference type="GO" id="GO:0006545">
    <property type="term" value="P:glycine biosynthetic process"/>
    <property type="evidence" value="ECO:0007669"/>
    <property type="project" value="TreeGrafter"/>
</dbReference>
<dbReference type="STRING" id="1459.AF332_17415"/>
<dbReference type="AlphaFoldDB" id="A0A0M0GG02"/>
<evidence type="ECO:0000256" key="2">
    <source>
        <dbReference type="ARBA" id="ARBA00006966"/>
    </source>
</evidence>
<keyword evidence="3" id="KW-0663">Pyridoxal phosphate</keyword>
<evidence type="ECO:0008006" key="7">
    <source>
        <dbReference type="Google" id="ProtNLM"/>
    </source>
</evidence>
<proteinExistence type="inferred from homology"/>
<dbReference type="GO" id="GO:0005829">
    <property type="term" value="C:cytosol"/>
    <property type="evidence" value="ECO:0007669"/>
    <property type="project" value="TreeGrafter"/>
</dbReference>
<reference evidence="6" key="1">
    <citation type="submission" date="2015-07" db="EMBL/GenBank/DDBJ databases">
        <title>Fjat-10036 dsm4.</title>
        <authorList>
            <person name="Liu B."/>
            <person name="Wang J."/>
            <person name="Zhu Y."/>
            <person name="Liu G."/>
            <person name="Chen Q."/>
            <person name="Chen Z."/>
            <person name="Lan J."/>
            <person name="Che J."/>
            <person name="Ge C."/>
            <person name="Shi H."/>
            <person name="Pan Z."/>
            <person name="Liu X."/>
        </authorList>
    </citation>
    <scope>NUCLEOTIDE SEQUENCE [LARGE SCALE GENOMIC DNA]</scope>
    <source>
        <strain evidence="6">DSM 4</strain>
    </source>
</reference>
<evidence type="ECO:0000313" key="5">
    <source>
        <dbReference type="EMBL" id="KON88412.1"/>
    </source>
</evidence>
<dbReference type="PANTHER" id="PTHR48097:SF9">
    <property type="entry name" value="L-THREONINE ALDOLASE"/>
    <property type="match status" value="1"/>
</dbReference>
<dbReference type="Pfam" id="PF00202">
    <property type="entry name" value="Aminotran_3"/>
    <property type="match status" value="1"/>
</dbReference>
<dbReference type="InterPro" id="IPR015422">
    <property type="entry name" value="PyrdxlP-dep_Trfase_small"/>
</dbReference>
<dbReference type="PATRIC" id="fig|1459.3.peg.3814"/>
<comment type="caution">
    <text evidence="5">The sequence shown here is derived from an EMBL/GenBank/DDBJ whole genome shotgun (WGS) entry which is preliminary data.</text>
</comment>
<evidence type="ECO:0000256" key="1">
    <source>
        <dbReference type="ARBA" id="ARBA00001933"/>
    </source>
</evidence>
<protein>
    <recommendedName>
        <fullName evidence="7">Aromatic amino acid beta-eliminating lyase/threonine aldolase domain-containing protein</fullName>
    </recommendedName>
</protein>
<name>A0A0M0GG02_SPOGL</name>
<keyword evidence="4" id="KW-0456">Lyase</keyword>